<dbReference type="Proteomes" id="UP001595858">
    <property type="component" value="Unassembled WGS sequence"/>
</dbReference>
<protein>
    <submittedName>
        <fullName evidence="3">SRPBCC family protein</fullName>
    </submittedName>
</protein>
<accession>A0ABV9SKW8</accession>
<dbReference type="RefSeq" id="WP_344146176.1">
    <property type="nucleotide sequence ID" value="NZ_BAAAQI010000016.1"/>
</dbReference>
<sequence>MTGPSDKIIASQAEEVRRDLAVDREGNRQHTVQTISQSYPTTLEDLWEACTQPDRLGRWFAPVSGDLRLGGRYQVEDNASGEVVACDPPRSFTVTWEFAGESSQVAVHLAPEGDRVRLTLEHQHTGDADSAFWARFGPGATGVGWDLALLGLVLHLVAGEDRPDDPDAFARTAPVRRFIRAASERWGEASVRTGTPREDAAAAADRTTAFYLGEEPA</sequence>
<dbReference type="Pfam" id="PF08327">
    <property type="entry name" value="AHSA1"/>
    <property type="match status" value="1"/>
</dbReference>
<dbReference type="CDD" id="cd08899">
    <property type="entry name" value="SRPBCC_CalC_Aha1-like_6"/>
    <property type="match status" value="1"/>
</dbReference>
<dbReference type="InterPro" id="IPR013538">
    <property type="entry name" value="ASHA1/2-like_C"/>
</dbReference>
<proteinExistence type="inferred from homology"/>
<comment type="caution">
    <text evidence="3">The sequence shown here is derived from an EMBL/GenBank/DDBJ whole genome shotgun (WGS) entry which is preliminary data.</text>
</comment>
<name>A0ABV9SKW8_9ACTN</name>
<feature type="domain" description="Activator of Hsp90 ATPase homologue 1/2-like C-terminal" evidence="2">
    <location>
        <begin position="41"/>
        <end position="127"/>
    </location>
</feature>
<keyword evidence="4" id="KW-1185">Reference proteome</keyword>
<organism evidence="3 4">
    <name type="scientific">Streptomonospora arabica</name>
    <dbReference type="NCBI Taxonomy" id="412417"/>
    <lineage>
        <taxon>Bacteria</taxon>
        <taxon>Bacillati</taxon>
        <taxon>Actinomycetota</taxon>
        <taxon>Actinomycetes</taxon>
        <taxon>Streptosporangiales</taxon>
        <taxon>Nocardiopsidaceae</taxon>
        <taxon>Streptomonospora</taxon>
    </lineage>
</organism>
<dbReference type="Gene3D" id="3.30.530.20">
    <property type="match status" value="1"/>
</dbReference>
<dbReference type="SUPFAM" id="SSF55961">
    <property type="entry name" value="Bet v1-like"/>
    <property type="match status" value="1"/>
</dbReference>
<evidence type="ECO:0000259" key="2">
    <source>
        <dbReference type="Pfam" id="PF08327"/>
    </source>
</evidence>
<dbReference type="EMBL" id="JBHSIY010000010">
    <property type="protein sequence ID" value="MFC4867756.1"/>
    <property type="molecule type" value="Genomic_DNA"/>
</dbReference>
<reference evidence="4" key="1">
    <citation type="journal article" date="2019" name="Int. J. Syst. Evol. Microbiol.">
        <title>The Global Catalogue of Microorganisms (GCM) 10K type strain sequencing project: providing services to taxonomists for standard genome sequencing and annotation.</title>
        <authorList>
            <consortium name="The Broad Institute Genomics Platform"/>
            <consortium name="The Broad Institute Genome Sequencing Center for Infectious Disease"/>
            <person name="Wu L."/>
            <person name="Ma J."/>
        </authorList>
    </citation>
    <scope>NUCLEOTIDE SEQUENCE [LARGE SCALE GENOMIC DNA]</scope>
    <source>
        <strain evidence="4">CGMCC 4.7304</strain>
    </source>
</reference>
<evidence type="ECO:0000313" key="4">
    <source>
        <dbReference type="Proteomes" id="UP001595858"/>
    </source>
</evidence>
<comment type="similarity">
    <text evidence="1">Belongs to the AHA1 family.</text>
</comment>
<gene>
    <name evidence="3" type="ORF">ACFPCZ_14045</name>
</gene>
<dbReference type="InterPro" id="IPR023393">
    <property type="entry name" value="START-like_dom_sf"/>
</dbReference>
<evidence type="ECO:0000256" key="1">
    <source>
        <dbReference type="ARBA" id="ARBA00006817"/>
    </source>
</evidence>
<evidence type="ECO:0000313" key="3">
    <source>
        <dbReference type="EMBL" id="MFC4867756.1"/>
    </source>
</evidence>